<keyword evidence="2" id="KW-0963">Cytoplasm</keyword>
<evidence type="ECO:0000259" key="4">
    <source>
        <dbReference type="PROSITE" id="PS50238"/>
    </source>
</evidence>
<dbReference type="GO" id="GO:0030027">
    <property type="term" value="C:lamellipodium"/>
    <property type="evidence" value="ECO:0007669"/>
    <property type="project" value="TreeGrafter"/>
</dbReference>
<dbReference type="GO" id="GO:0072673">
    <property type="term" value="P:lamellipodium morphogenesis"/>
    <property type="evidence" value="ECO:0007669"/>
    <property type="project" value="TreeGrafter"/>
</dbReference>
<sequence>KQEQLAAIYAVLEHLPEANHNSLERLIFHLVKVALLEDVNRMSPGALAIIFAPCLLRCPDNSDPLISMKDVLKITTCVEMLIKEQMRKYKVKMEEISQLEAAESIAFRRLSLLRQNANKSPKARDSQGEELEVLLEEEAAGGDEDREKEILIERIQSIKEEKQDITYRLPELDPRGSDEENLDSETSASTESLL</sequence>
<dbReference type="InterPro" id="IPR046987">
    <property type="entry name" value="Myo9"/>
</dbReference>
<name>A0A2J8T6M0_PONAB</name>
<dbReference type="SUPFAM" id="SSF48350">
    <property type="entry name" value="GTPase activation domain, GAP"/>
    <property type="match status" value="1"/>
</dbReference>
<comment type="caution">
    <text evidence="5">The sequence shown here is derived from an EMBL/GenBank/DDBJ whole genome shotgun (WGS) entry which is preliminary data.</text>
</comment>
<dbReference type="GO" id="GO:0001726">
    <property type="term" value="C:ruffle"/>
    <property type="evidence" value="ECO:0007669"/>
    <property type="project" value="TreeGrafter"/>
</dbReference>
<dbReference type="GO" id="GO:0035556">
    <property type="term" value="P:intracellular signal transduction"/>
    <property type="evidence" value="ECO:0007669"/>
    <property type="project" value="InterPro"/>
</dbReference>
<dbReference type="PANTHER" id="PTHR46184">
    <property type="entry name" value="UNCONVENTIONAL MYOSIN-IXB-LIKE PROTEIN"/>
    <property type="match status" value="1"/>
</dbReference>
<dbReference type="GO" id="GO:0005737">
    <property type="term" value="C:cytoplasm"/>
    <property type="evidence" value="ECO:0007669"/>
    <property type="project" value="UniProtKB-SubCell"/>
</dbReference>
<comment type="subcellular location">
    <subcellularLocation>
        <location evidence="1">Cytoplasm</location>
    </subcellularLocation>
</comment>
<dbReference type="EMBL" id="NDHI03003519">
    <property type="protein sequence ID" value="PNJ28654.1"/>
    <property type="molecule type" value="Genomic_DNA"/>
</dbReference>
<evidence type="ECO:0000313" key="5">
    <source>
        <dbReference type="EMBL" id="PNJ28654.1"/>
    </source>
</evidence>
<reference evidence="5" key="1">
    <citation type="submission" date="2017-12" db="EMBL/GenBank/DDBJ databases">
        <title>High-resolution comparative analysis of great ape genomes.</title>
        <authorList>
            <person name="Pollen A."/>
            <person name="Hastie A."/>
            <person name="Hormozdiari F."/>
            <person name="Dougherty M."/>
            <person name="Liu R."/>
            <person name="Chaisson M."/>
            <person name="Hoppe E."/>
            <person name="Hill C."/>
            <person name="Pang A."/>
            <person name="Hillier L."/>
            <person name="Baker C."/>
            <person name="Armstrong J."/>
            <person name="Shendure J."/>
            <person name="Paten B."/>
            <person name="Wilson R."/>
            <person name="Chao H."/>
            <person name="Schneider V."/>
            <person name="Ventura M."/>
            <person name="Kronenberg Z."/>
            <person name="Murali S."/>
            <person name="Gordon D."/>
            <person name="Cantsilieris S."/>
            <person name="Munson K."/>
            <person name="Nelson B."/>
            <person name="Raja A."/>
            <person name="Underwood J."/>
            <person name="Diekhans M."/>
            <person name="Fiddes I."/>
            <person name="Haussler D."/>
            <person name="Eichler E."/>
        </authorList>
    </citation>
    <scope>NUCLEOTIDE SEQUENCE [LARGE SCALE GENOMIC DNA]</scope>
    <source>
        <strain evidence="5">Susie</strain>
    </source>
</reference>
<proteinExistence type="predicted"/>
<organism evidence="5">
    <name type="scientific">Pongo abelii</name>
    <name type="common">Sumatran orangutan</name>
    <name type="synonym">Pongo pygmaeus abelii</name>
    <dbReference type="NCBI Taxonomy" id="9601"/>
    <lineage>
        <taxon>Eukaryota</taxon>
        <taxon>Metazoa</taxon>
        <taxon>Chordata</taxon>
        <taxon>Craniata</taxon>
        <taxon>Vertebrata</taxon>
        <taxon>Euteleostomi</taxon>
        <taxon>Mammalia</taxon>
        <taxon>Eutheria</taxon>
        <taxon>Euarchontoglires</taxon>
        <taxon>Primates</taxon>
        <taxon>Haplorrhini</taxon>
        <taxon>Catarrhini</taxon>
        <taxon>Hominidae</taxon>
        <taxon>Pongo</taxon>
    </lineage>
</organism>
<dbReference type="InterPro" id="IPR000198">
    <property type="entry name" value="RhoGAP_dom"/>
</dbReference>
<dbReference type="PROSITE" id="PS50238">
    <property type="entry name" value="RHOGAP"/>
    <property type="match status" value="1"/>
</dbReference>
<dbReference type="GO" id="GO:0051015">
    <property type="term" value="F:actin filament binding"/>
    <property type="evidence" value="ECO:0007669"/>
    <property type="project" value="TreeGrafter"/>
</dbReference>
<feature type="region of interest" description="Disordered" evidence="3">
    <location>
        <begin position="163"/>
        <end position="194"/>
    </location>
</feature>
<dbReference type="GO" id="GO:0000146">
    <property type="term" value="F:microfilament motor activity"/>
    <property type="evidence" value="ECO:0007669"/>
    <property type="project" value="InterPro"/>
</dbReference>
<feature type="compositionally biased region" description="Basic and acidic residues" evidence="3">
    <location>
        <begin position="163"/>
        <end position="178"/>
    </location>
</feature>
<protein>
    <submittedName>
        <fullName evidence="5">MYO9B isoform 10</fullName>
    </submittedName>
</protein>
<gene>
    <name evidence="5" type="ORF">CR201_G0037448</name>
</gene>
<dbReference type="GO" id="GO:0005096">
    <property type="term" value="F:GTPase activator activity"/>
    <property type="evidence" value="ECO:0007669"/>
    <property type="project" value="InterPro"/>
</dbReference>
<dbReference type="Gene3D" id="1.10.555.10">
    <property type="entry name" value="Rho GTPase activation protein"/>
    <property type="match status" value="1"/>
</dbReference>
<dbReference type="GO" id="GO:0016887">
    <property type="term" value="F:ATP hydrolysis activity"/>
    <property type="evidence" value="ECO:0007669"/>
    <property type="project" value="TreeGrafter"/>
</dbReference>
<feature type="domain" description="Rho-GAP" evidence="4">
    <location>
        <begin position="1"/>
        <end position="89"/>
    </location>
</feature>
<dbReference type="InterPro" id="IPR008936">
    <property type="entry name" value="Rho_GTPase_activation_prot"/>
</dbReference>
<evidence type="ECO:0000256" key="3">
    <source>
        <dbReference type="SAM" id="MobiDB-lite"/>
    </source>
</evidence>
<dbReference type="Pfam" id="PF00620">
    <property type="entry name" value="RhoGAP"/>
    <property type="match status" value="1"/>
</dbReference>
<evidence type="ECO:0000256" key="2">
    <source>
        <dbReference type="ARBA" id="ARBA00022490"/>
    </source>
</evidence>
<feature type="compositionally biased region" description="Polar residues" evidence="3">
    <location>
        <begin position="184"/>
        <end position="194"/>
    </location>
</feature>
<dbReference type="GO" id="GO:0030048">
    <property type="term" value="P:actin filament-based movement"/>
    <property type="evidence" value="ECO:0007669"/>
    <property type="project" value="TreeGrafter"/>
</dbReference>
<dbReference type="AlphaFoldDB" id="A0A2J8T6M0"/>
<dbReference type="GO" id="GO:0005884">
    <property type="term" value="C:actin filament"/>
    <property type="evidence" value="ECO:0007669"/>
    <property type="project" value="TreeGrafter"/>
</dbReference>
<evidence type="ECO:0000256" key="1">
    <source>
        <dbReference type="ARBA" id="ARBA00004496"/>
    </source>
</evidence>
<dbReference type="PANTHER" id="PTHR46184:SF2">
    <property type="entry name" value="UNCONVENTIONAL MYOSIN-IXB"/>
    <property type="match status" value="1"/>
</dbReference>
<feature type="non-terminal residue" evidence="5">
    <location>
        <position position="194"/>
    </location>
</feature>
<feature type="non-terminal residue" evidence="5">
    <location>
        <position position="1"/>
    </location>
</feature>
<accession>A0A2J8T6M0</accession>
<dbReference type="GO" id="GO:0005524">
    <property type="term" value="F:ATP binding"/>
    <property type="evidence" value="ECO:0007669"/>
    <property type="project" value="TreeGrafter"/>
</dbReference>